<dbReference type="PANTHER" id="PTHR33755:SF5">
    <property type="entry name" value="TYPE II TOXIN-ANTITOXIN SYSTEM RELE_PARE FAMILY TOXIN"/>
    <property type="match status" value="1"/>
</dbReference>
<dbReference type="EMBL" id="JAGGJA010000020">
    <property type="protein sequence ID" value="MCW9709020.1"/>
    <property type="molecule type" value="Genomic_DNA"/>
</dbReference>
<dbReference type="InterPro" id="IPR051803">
    <property type="entry name" value="TA_system_RelE-like_toxin"/>
</dbReference>
<dbReference type="InterPro" id="IPR035093">
    <property type="entry name" value="RelE/ParE_toxin_dom_sf"/>
</dbReference>
<dbReference type="SUPFAM" id="SSF143011">
    <property type="entry name" value="RelE-like"/>
    <property type="match status" value="1"/>
</dbReference>
<protein>
    <submittedName>
        <fullName evidence="3">Type II toxin-antitoxin system RelE/ParE family toxin</fullName>
    </submittedName>
</protein>
<reference evidence="3 4" key="1">
    <citation type="submission" date="2021-03" db="EMBL/GenBank/DDBJ databases">
        <title>Aliifodinibius sp. nov., a new bacterium isolated from saline soil.</title>
        <authorList>
            <person name="Galisteo C."/>
            <person name="De La Haba R."/>
            <person name="Sanchez-Porro C."/>
            <person name="Ventosa A."/>
        </authorList>
    </citation>
    <scope>NUCLEOTIDE SEQUENCE [LARGE SCALE GENOMIC DNA]</scope>
    <source>
        <strain evidence="3 4">1BSP15-2V2</strain>
    </source>
</reference>
<dbReference type="InterPro" id="IPR007712">
    <property type="entry name" value="RelE/ParE_toxin"/>
</dbReference>
<organism evidence="3 4">
    <name type="scientific">Fodinibius salsisoli</name>
    <dbReference type="NCBI Taxonomy" id="2820877"/>
    <lineage>
        <taxon>Bacteria</taxon>
        <taxon>Pseudomonadati</taxon>
        <taxon>Balneolota</taxon>
        <taxon>Balneolia</taxon>
        <taxon>Balneolales</taxon>
        <taxon>Balneolaceae</taxon>
        <taxon>Fodinibius</taxon>
    </lineage>
</organism>
<dbReference type="Gene3D" id="3.30.2310.20">
    <property type="entry name" value="RelE-like"/>
    <property type="match status" value="1"/>
</dbReference>
<proteinExistence type="inferred from homology"/>
<evidence type="ECO:0000256" key="2">
    <source>
        <dbReference type="ARBA" id="ARBA00022649"/>
    </source>
</evidence>
<sequence length="100" mass="11677">MAQIIWTEPALQDLDQIADYISLDNPAAAKKLVRRCFKQIENLNQHPKLGKTVPELGESVYRQLVLSPCRIFYRMDNDTIYIIHVMRAEQLLHLDILKSR</sequence>
<gene>
    <name evidence="3" type="ORF">J6I44_19325</name>
</gene>
<evidence type="ECO:0000256" key="1">
    <source>
        <dbReference type="ARBA" id="ARBA00006226"/>
    </source>
</evidence>
<comment type="caution">
    <text evidence="3">The sequence shown here is derived from an EMBL/GenBank/DDBJ whole genome shotgun (WGS) entry which is preliminary data.</text>
</comment>
<evidence type="ECO:0000313" key="3">
    <source>
        <dbReference type="EMBL" id="MCW9709020.1"/>
    </source>
</evidence>
<keyword evidence="4" id="KW-1185">Reference proteome</keyword>
<evidence type="ECO:0000313" key="4">
    <source>
        <dbReference type="Proteomes" id="UP001207918"/>
    </source>
</evidence>
<dbReference type="NCBIfam" id="TIGR02385">
    <property type="entry name" value="RelE_StbE"/>
    <property type="match status" value="1"/>
</dbReference>
<accession>A0ABT3PT49</accession>
<dbReference type="PANTHER" id="PTHR33755">
    <property type="entry name" value="TOXIN PARE1-RELATED"/>
    <property type="match status" value="1"/>
</dbReference>
<comment type="similarity">
    <text evidence="1">Belongs to the RelE toxin family.</text>
</comment>
<keyword evidence="2" id="KW-1277">Toxin-antitoxin system</keyword>
<name>A0ABT3PT49_9BACT</name>
<dbReference type="RefSeq" id="WP_265767873.1">
    <property type="nucleotide sequence ID" value="NZ_JAGGJA010000020.1"/>
</dbReference>
<dbReference type="Proteomes" id="UP001207918">
    <property type="component" value="Unassembled WGS sequence"/>
</dbReference>
<dbReference type="Pfam" id="PF05016">
    <property type="entry name" value="ParE_toxin"/>
    <property type="match status" value="1"/>
</dbReference>